<dbReference type="PhylomeDB" id="B7Q3E0"/>
<dbReference type="Pfam" id="PF08395">
    <property type="entry name" value="7tm_7"/>
    <property type="match status" value="1"/>
</dbReference>
<dbReference type="PaxDb" id="6945-B7Q3E0"/>
<proteinExistence type="predicted"/>
<organism>
    <name type="scientific">Ixodes scapularis</name>
    <name type="common">Black-legged tick</name>
    <name type="synonym">Deer tick</name>
    <dbReference type="NCBI Taxonomy" id="6945"/>
    <lineage>
        <taxon>Eukaryota</taxon>
        <taxon>Metazoa</taxon>
        <taxon>Ecdysozoa</taxon>
        <taxon>Arthropoda</taxon>
        <taxon>Chelicerata</taxon>
        <taxon>Arachnida</taxon>
        <taxon>Acari</taxon>
        <taxon>Parasitiformes</taxon>
        <taxon>Ixodida</taxon>
        <taxon>Ixodoidea</taxon>
        <taxon>Ixodidae</taxon>
        <taxon>Ixodinae</taxon>
        <taxon>Ixodes</taxon>
    </lineage>
</organism>
<keyword evidence="2" id="KW-1003">Cell membrane</keyword>
<dbReference type="GO" id="GO:0005886">
    <property type="term" value="C:plasma membrane"/>
    <property type="evidence" value="ECO:0007669"/>
    <property type="project" value="UniProtKB-SubCell"/>
</dbReference>
<evidence type="ECO:0000313" key="8">
    <source>
        <dbReference type="EMBL" id="EEC13362.1"/>
    </source>
</evidence>
<gene>
    <name evidence="8" type="ORF">IscW_ISCW020488</name>
</gene>
<evidence type="ECO:0000256" key="2">
    <source>
        <dbReference type="ARBA" id="ARBA00022475"/>
    </source>
</evidence>
<dbReference type="GO" id="GO:0038023">
    <property type="term" value="F:signaling receptor activity"/>
    <property type="evidence" value="ECO:0007669"/>
    <property type="project" value="UniProtKB-ARBA"/>
</dbReference>
<evidence type="ECO:0000256" key="5">
    <source>
        <dbReference type="ARBA" id="ARBA00023136"/>
    </source>
</evidence>
<keyword evidence="3 7" id="KW-0812">Transmembrane</keyword>
<dbReference type="VEuPathDB" id="VectorBase:ISCI020488"/>
<dbReference type="GO" id="GO:0050909">
    <property type="term" value="P:sensory perception of taste"/>
    <property type="evidence" value="ECO:0007669"/>
    <property type="project" value="InterPro"/>
</dbReference>
<dbReference type="PANTHER" id="PTHR21421:SF29">
    <property type="entry name" value="GUSTATORY RECEPTOR 5A FOR TREHALOSE-RELATED"/>
    <property type="match status" value="1"/>
</dbReference>
<feature type="transmembrane region" description="Helical" evidence="7">
    <location>
        <begin position="164"/>
        <end position="184"/>
    </location>
</feature>
<reference evidence="8" key="1">
    <citation type="submission" date="2008-03" db="EMBL/GenBank/DDBJ databases">
        <title>Annotation of Ixodes scapularis.</title>
        <authorList>
            <consortium name="Ixodes scapularis Genome Project Consortium"/>
            <person name="Caler E."/>
            <person name="Hannick L.I."/>
            <person name="Bidwell S."/>
            <person name="Joardar V."/>
            <person name="Thiagarajan M."/>
            <person name="Amedeo P."/>
            <person name="Galinsky K.J."/>
            <person name="Schobel S."/>
            <person name="Inman J."/>
            <person name="Hostetler J."/>
            <person name="Miller J."/>
            <person name="Hammond M."/>
            <person name="Megy K."/>
            <person name="Lawson D."/>
            <person name="Kodira C."/>
            <person name="Sutton G."/>
            <person name="Meyer J."/>
            <person name="Hill C.A."/>
            <person name="Birren B."/>
            <person name="Nene V."/>
            <person name="Collins F."/>
            <person name="Alarcon-Chaidez F."/>
            <person name="Wikel S."/>
            <person name="Strausberg R."/>
        </authorList>
    </citation>
    <scope>NUCLEOTIDE SEQUENCE [LARGE SCALE GENOMIC DNA]</scope>
    <source>
        <strain evidence="8">Wikel colony</strain>
    </source>
</reference>
<dbReference type="EMBL" id="DS849364">
    <property type="protein sequence ID" value="EEC13362.1"/>
    <property type="molecule type" value="Genomic_DNA"/>
</dbReference>
<evidence type="ECO:0000256" key="7">
    <source>
        <dbReference type="SAM" id="Phobius"/>
    </source>
</evidence>
<evidence type="ECO:0000256" key="3">
    <source>
        <dbReference type="ARBA" id="ARBA00022692"/>
    </source>
</evidence>
<comment type="subcellular location">
    <subcellularLocation>
        <location evidence="1">Cell membrane</location>
        <topology evidence="1">Multi-pass membrane protein</topology>
    </subcellularLocation>
</comment>
<feature type="transmembrane region" description="Helical" evidence="7">
    <location>
        <begin position="78"/>
        <end position="102"/>
    </location>
</feature>
<name>B7Q3E0_IXOSC</name>
<evidence type="ECO:0000256" key="1">
    <source>
        <dbReference type="ARBA" id="ARBA00004651"/>
    </source>
</evidence>
<dbReference type="AlphaFoldDB" id="B7Q3E0"/>
<dbReference type="InterPro" id="IPR013604">
    <property type="entry name" value="7TM_chemorcpt"/>
</dbReference>
<keyword evidence="5 7" id="KW-0472">Membrane</keyword>
<keyword evidence="4 7" id="KW-1133">Transmembrane helix</keyword>
<dbReference type="GO" id="GO:0051606">
    <property type="term" value="P:detection of stimulus"/>
    <property type="evidence" value="ECO:0007669"/>
    <property type="project" value="UniProtKB-ARBA"/>
</dbReference>
<keyword evidence="6" id="KW-0675">Receptor</keyword>
<dbReference type="HOGENOM" id="CLU_728220_0_0_1"/>
<protein>
    <recommendedName>
        <fullName evidence="9">Gustatory receptor</fullName>
    </recommendedName>
</protein>
<feature type="transmembrane region" description="Helical" evidence="7">
    <location>
        <begin position="42"/>
        <end position="66"/>
    </location>
</feature>
<dbReference type="VEuPathDB" id="VectorBase:ISCW020488"/>
<evidence type="ECO:0000256" key="6">
    <source>
        <dbReference type="ARBA" id="ARBA00023170"/>
    </source>
</evidence>
<feature type="transmembrane region" description="Helical" evidence="7">
    <location>
        <begin position="249"/>
        <end position="270"/>
    </location>
</feature>
<dbReference type="PANTHER" id="PTHR21421">
    <property type="entry name" value="GUSTATORY RECEPTOR"/>
    <property type="match status" value="1"/>
</dbReference>
<evidence type="ECO:0000256" key="4">
    <source>
        <dbReference type="ARBA" id="ARBA00022989"/>
    </source>
</evidence>
<accession>B7Q3E0</accession>
<sequence>MTFAYSQFRYSTRLLRWGGVWIVAEATNPGKQSFKTTLKRPYFWYCVLCLSTLVGTEFGNIIWALLFSFKHRKVFVSGVYTATQITVLVKTMLSSLMVALAAGRLKKLVARANQFEIIRNIKIAPRSKKVTWRDIRIWGRVLFMVLFVSIRNMDNLSILDVENIFGLGALVVVMTASSMLLVIYDCLYSTVFKSLVEIFIEYLRYEIRVLKKMKMELNSGPSMKMVEDCRIEFNTIQGFVKSTNQVMRYAFVMAYAGNLIMLCNIVYLLVDTAATPWALRIFSSTYGILMWIDMIDNGVVAEGIKVEASKMKWLLQSMPFQGLPDSFAKQVRFLHDIVDDSAMYFTGAGFFRINLPQLVSMGSTIITYTVILIQTSQGLQA</sequence>
<evidence type="ECO:0008006" key="9">
    <source>
        <dbReference type="Google" id="ProtNLM"/>
    </source>
</evidence>